<dbReference type="InterPro" id="IPR015867">
    <property type="entry name" value="N-reg_PII/ATP_PRibTrfase_C"/>
</dbReference>
<evidence type="ECO:0000313" key="2">
    <source>
        <dbReference type="Proteomes" id="UP000657372"/>
    </source>
</evidence>
<dbReference type="PANTHER" id="PTHR30115">
    <property type="entry name" value="NITROGEN REGULATORY PROTEIN P-II"/>
    <property type="match status" value="1"/>
</dbReference>
<evidence type="ECO:0000313" key="1">
    <source>
        <dbReference type="EMBL" id="MBF8177530.1"/>
    </source>
</evidence>
<gene>
    <name evidence="1" type="ORF">IXC47_07545</name>
</gene>
<dbReference type="Pfam" id="PF00543">
    <property type="entry name" value="P-II"/>
    <property type="match status" value="1"/>
</dbReference>
<sequence>MKEIKAIIRPVRLDDVREALGQVTGFPGMTITQVDGCSSPARHQPQSHKEELLDYSPKVRIDIVIDDEYALAVYDTIKRVASTKHVGDGIVWMNTIDNFDYIWKPED</sequence>
<proteinExistence type="predicted"/>
<reference evidence="1 2" key="1">
    <citation type="submission" date="2020-11" db="EMBL/GenBank/DDBJ databases">
        <title>WGS of Herminiimonas contaminans strain Marseille-Q4544 isolated from planarians Schmidtea mediterranea.</title>
        <authorList>
            <person name="Kangale L."/>
        </authorList>
    </citation>
    <scope>NUCLEOTIDE SEQUENCE [LARGE SCALE GENOMIC DNA]</scope>
    <source>
        <strain evidence="1 2">Marseille-Q4544</strain>
    </source>
</reference>
<dbReference type="RefSeq" id="WP_175627008.1">
    <property type="nucleotide sequence ID" value="NZ_JADOEL010000004.1"/>
</dbReference>
<protein>
    <submittedName>
        <fullName evidence="1">P-II family nitrogen regulator</fullName>
    </submittedName>
</protein>
<dbReference type="SMART" id="SM00938">
    <property type="entry name" value="P-II"/>
    <property type="match status" value="1"/>
</dbReference>
<dbReference type="InterPro" id="IPR011322">
    <property type="entry name" value="N-reg_PII-like_a/b"/>
</dbReference>
<dbReference type="Proteomes" id="UP000657372">
    <property type="component" value="Unassembled WGS sequence"/>
</dbReference>
<accession>A0ABS0ES51</accession>
<dbReference type="Gene3D" id="3.30.70.120">
    <property type="match status" value="1"/>
</dbReference>
<keyword evidence="2" id="KW-1185">Reference proteome</keyword>
<comment type="caution">
    <text evidence="1">The sequence shown here is derived from an EMBL/GenBank/DDBJ whole genome shotgun (WGS) entry which is preliminary data.</text>
</comment>
<dbReference type="SUPFAM" id="SSF54913">
    <property type="entry name" value="GlnB-like"/>
    <property type="match status" value="1"/>
</dbReference>
<dbReference type="PRINTS" id="PR00340">
    <property type="entry name" value="PIIGLNB"/>
</dbReference>
<dbReference type="PROSITE" id="PS51343">
    <property type="entry name" value="PII_GLNB_DOM"/>
    <property type="match status" value="1"/>
</dbReference>
<organism evidence="1 2">
    <name type="scientific">Herminiimonas contaminans</name>
    <dbReference type="NCBI Taxonomy" id="1111140"/>
    <lineage>
        <taxon>Bacteria</taxon>
        <taxon>Pseudomonadati</taxon>
        <taxon>Pseudomonadota</taxon>
        <taxon>Betaproteobacteria</taxon>
        <taxon>Burkholderiales</taxon>
        <taxon>Oxalobacteraceae</taxon>
        <taxon>Herminiimonas</taxon>
    </lineage>
</organism>
<dbReference type="PANTHER" id="PTHR30115:SF11">
    <property type="entry name" value="NITROGEN REGULATORY PROTEIN P-II HOMOLOG"/>
    <property type="match status" value="1"/>
</dbReference>
<name>A0ABS0ES51_9BURK</name>
<dbReference type="EMBL" id="JADOEL010000004">
    <property type="protein sequence ID" value="MBF8177530.1"/>
    <property type="molecule type" value="Genomic_DNA"/>
</dbReference>
<dbReference type="InterPro" id="IPR002187">
    <property type="entry name" value="N-reg_PII"/>
</dbReference>